<keyword evidence="1" id="KW-0472">Membrane</keyword>
<dbReference type="RefSeq" id="WP_345041387.1">
    <property type="nucleotide sequence ID" value="NZ_BAAAYL010000001.1"/>
</dbReference>
<gene>
    <name evidence="2" type="ORF">GCM10020367_49230</name>
</gene>
<protein>
    <submittedName>
        <fullName evidence="2">Uncharacterized protein</fullName>
    </submittedName>
</protein>
<proteinExistence type="predicted"/>
<keyword evidence="1" id="KW-1133">Transmembrane helix</keyword>
<evidence type="ECO:0000313" key="2">
    <source>
        <dbReference type="EMBL" id="GAA3376661.1"/>
    </source>
</evidence>
<organism evidence="2 3">
    <name type="scientific">Streptomyces sannanensis</name>
    <dbReference type="NCBI Taxonomy" id="285536"/>
    <lineage>
        <taxon>Bacteria</taxon>
        <taxon>Bacillati</taxon>
        <taxon>Actinomycetota</taxon>
        <taxon>Actinomycetes</taxon>
        <taxon>Kitasatosporales</taxon>
        <taxon>Streptomycetaceae</taxon>
        <taxon>Streptomyces</taxon>
    </lineage>
</organism>
<name>A0ABP6SHQ4_9ACTN</name>
<feature type="transmembrane region" description="Helical" evidence="1">
    <location>
        <begin position="29"/>
        <end position="51"/>
    </location>
</feature>
<keyword evidence="3" id="KW-1185">Reference proteome</keyword>
<evidence type="ECO:0000313" key="3">
    <source>
        <dbReference type="Proteomes" id="UP001499990"/>
    </source>
</evidence>
<accession>A0ABP6SHQ4</accession>
<sequence length="52" mass="5332">MSKILMIPLLSGMAAHFLPHRTPSASLHVVSLAPGAFSLVVAIAVSGASTYL</sequence>
<keyword evidence="1" id="KW-0812">Transmembrane</keyword>
<dbReference type="Proteomes" id="UP001499990">
    <property type="component" value="Unassembled WGS sequence"/>
</dbReference>
<dbReference type="EMBL" id="BAAAYL010000001">
    <property type="protein sequence ID" value="GAA3376661.1"/>
    <property type="molecule type" value="Genomic_DNA"/>
</dbReference>
<reference evidence="3" key="1">
    <citation type="journal article" date="2019" name="Int. J. Syst. Evol. Microbiol.">
        <title>The Global Catalogue of Microorganisms (GCM) 10K type strain sequencing project: providing services to taxonomists for standard genome sequencing and annotation.</title>
        <authorList>
            <consortium name="The Broad Institute Genomics Platform"/>
            <consortium name="The Broad Institute Genome Sequencing Center for Infectious Disease"/>
            <person name="Wu L."/>
            <person name="Ma J."/>
        </authorList>
    </citation>
    <scope>NUCLEOTIDE SEQUENCE [LARGE SCALE GENOMIC DNA]</scope>
    <source>
        <strain evidence="3">JCM 9651</strain>
    </source>
</reference>
<comment type="caution">
    <text evidence="2">The sequence shown here is derived from an EMBL/GenBank/DDBJ whole genome shotgun (WGS) entry which is preliminary data.</text>
</comment>
<evidence type="ECO:0000256" key="1">
    <source>
        <dbReference type="SAM" id="Phobius"/>
    </source>
</evidence>